<dbReference type="SUPFAM" id="SSF55550">
    <property type="entry name" value="SH2 domain"/>
    <property type="match status" value="1"/>
</dbReference>
<dbReference type="Proteomes" id="UP000887575">
    <property type="component" value="Unassembled WGS sequence"/>
</dbReference>
<organism evidence="1 2">
    <name type="scientific">Mesorhabditis belari</name>
    <dbReference type="NCBI Taxonomy" id="2138241"/>
    <lineage>
        <taxon>Eukaryota</taxon>
        <taxon>Metazoa</taxon>
        <taxon>Ecdysozoa</taxon>
        <taxon>Nematoda</taxon>
        <taxon>Chromadorea</taxon>
        <taxon>Rhabditida</taxon>
        <taxon>Rhabditina</taxon>
        <taxon>Rhabditomorpha</taxon>
        <taxon>Rhabditoidea</taxon>
        <taxon>Rhabditidae</taxon>
        <taxon>Mesorhabditinae</taxon>
        <taxon>Mesorhabditis</taxon>
    </lineage>
</organism>
<dbReference type="Gene3D" id="3.30.505.10">
    <property type="entry name" value="SH2 domain"/>
    <property type="match status" value="1"/>
</dbReference>
<sequence length="70" mass="8209">MRPRKEVTTLLKQSGSWLVRMTDKDGTLMLVLSYHDPVKGIRHLTLESANKRWSLQCPQKEQEKEMQGLR</sequence>
<accession>A0AAF3EIM5</accession>
<name>A0AAF3EIM5_9BILA</name>
<protein>
    <submittedName>
        <fullName evidence="2">Uncharacterized protein</fullName>
    </submittedName>
</protein>
<dbReference type="AlphaFoldDB" id="A0AAF3EIM5"/>
<evidence type="ECO:0000313" key="2">
    <source>
        <dbReference type="WBParaSite" id="MBELARI_LOCUS13871"/>
    </source>
</evidence>
<dbReference type="InterPro" id="IPR036860">
    <property type="entry name" value="SH2_dom_sf"/>
</dbReference>
<dbReference type="WBParaSite" id="MBELARI_LOCUS13871">
    <property type="protein sequence ID" value="MBELARI_LOCUS13871"/>
    <property type="gene ID" value="MBELARI_LOCUS13871"/>
</dbReference>
<proteinExistence type="predicted"/>
<reference evidence="2" key="1">
    <citation type="submission" date="2024-02" db="UniProtKB">
        <authorList>
            <consortium name="WormBaseParasite"/>
        </authorList>
    </citation>
    <scope>IDENTIFICATION</scope>
</reference>
<keyword evidence="1" id="KW-1185">Reference proteome</keyword>
<evidence type="ECO:0000313" key="1">
    <source>
        <dbReference type="Proteomes" id="UP000887575"/>
    </source>
</evidence>